<reference evidence="2" key="1">
    <citation type="submission" date="2022-11" db="UniProtKB">
        <authorList>
            <consortium name="WormBaseParasite"/>
        </authorList>
    </citation>
    <scope>IDENTIFICATION</scope>
</reference>
<sequence length="118" mass="13712">MAKSTSRILAGLARRTASRPIVSFSSRRANKFCLHQNGSSLVIRNKVREILSPWVLKIERKRDTARTKSEFVGGRLVWRLARWIVTFYKKQTINDFTVDIRFLPGYIYDNSVFNLGFT</sequence>
<evidence type="ECO:0000313" key="2">
    <source>
        <dbReference type="WBParaSite" id="nRc.2.0.1.t13259-RA"/>
    </source>
</evidence>
<protein>
    <submittedName>
        <fullName evidence="2">Uncharacterized protein</fullName>
    </submittedName>
</protein>
<name>A0A915IHH6_ROMCU</name>
<dbReference type="Proteomes" id="UP000887565">
    <property type="component" value="Unplaced"/>
</dbReference>
<evidence type="ECO:0000313" key="1">
    <source>
        <dbReference type="Proteomes" id="UP000887565"/>
    </source>
</evidence>
<dbReference type="WBParaSite" id="nRc.2.0.1.t13259-RA">
    <property type="protein sequence ID" value="nRc.2.0.1.t13259-RA"/>
    <property type="gene ID" value="nRc.2.0.1.g13259"/>
</dbReference>
<dbReference type="AlphaFoldDB" id="A0A915IHH6"/>
<keyword evidence="1" id="KW-1185">Reference proteome</keyword>
<proteinExistence type="predicted"/>
<accession>A0A915IHH6</accession>
<organism evidence="1 2">
    <name type="scientific">Romanomermis culicivorax</name>
    <name type="common">Nematode worm</name>
    <dbReference type="NCBI Taxonomy" id="13658"/>
    <lineage>
        <taxon>Eukaryota</taxon>
        <taxon>Metazoa</taxon>
        <taxon>Ecdysozoa</taxon>
        <taxon>Nematoda</taxon>
        <taxon>Enoplea</taxon>
        <taxon>Dorylaimia</taxon>
        <taxon>Mermithida</taxon>
        <taxon>Mermithoidea</taxon>
        <taxon>Mermithidae</taxon>
        <taxon>Romanomermis</taxon>
    </lineage>
</organism>